<dbReference type="Proteomes" id="UP001611162">
    <property type="component" value="Unassembled WGS sequence"/>
</dbReference>
<proteinExistence type="predicted"/>
<comment type="caution">
    <text evidence="1">The sequence shown here is derived from an EMBL/GenBank/DDBJ whole genome shotgun (WGS) entry which is preliminary data.</text>
</comment>
<evidence type="ECO:0000313" key="2">
    <source>
        <dbReference type="Proteomes" id="UP001611162"/>
    </source>
</evidence>
<protein>
    <submittedName>
        <fullName evidence="1">Uncharacterized protein</fullName>
    </submittedName>
</protein>
<dbReference type="RefSeq" id="WP_397613377.1">
    <property type="nucleotide sequence ID" value="NZ_JBIRRB010000006.1"/>
</dbReference>
<reference evidence="1 2" key="1">
    <citation type="submission" date="2024-10" db="EMBL/GenBank/DDBJ databases">
        <title>The Natural Products Discovery Center: Release of the First 8490 Sequenced Strains for Exploring Actinobacteria Biosynthetic Diversity.</title>
        <authorList>
            <person name="Kalkreuter E."/>
            <person name="Kautsar S.A."/>
            <person name="Yang D."/>
            <person name="Bader C.D."/>
            <person name="Teijaro C.N."/>
            <person name="Fluegel L."/>
            <person name="Davis C.M."/>
            <person name="Simpson J.R."/>
            <person name="Lauterbach L."/>
            <person name="Steele A.D."/>
            <person name="Gui C."/>
            <person name="Meng S."/>
            <person name="Li G."/>
            <person name="Viehrig K."/>
            <person name="Ye F."/>
            <person name="Su P."/>
            <person name="Kiefer A.F."/>
            <person name="Nichols A."/>
            <person name="Cepeda A.J."/>
            <person name="Yan W."/>
            <person name="Fan B."/>
            <person name="Jiang Y."/>
            <person name="Adhikari A."/>
            <person name="Zheng C.-J."/>
            <person name="Schuster L."/>
            <person name="Cowan T.M."/>
            <person name="Smanski M.J."/>
            <person name="Chevrette M.G."/>
            <person name="De Carvalho L.P.S."/>
            <person name="Shen B."/>
        </authorList>
    </citation>
    <scope>NUCLEOTIDE SEQUENCE [LARGE SCALE GENOMIC DNA]</scope>
    <source>
        <strain evidence="1 2">NPDC020979</strain>
    </source>
</reference>
<sequence length="78" mass="8791">MDFNITADEERVLFHVASRLEASPQVLESEIEEADRPKFRSLIKKGWLVGLSAEDGSLYTETLTPLAQTALSNRRDAR</sequence>
<keyword evidence="2" id="KW-1185">Reference proteome</keyword>
<organism evidence="1 2">
    <name type="scientific">Streptomyces abikoensis</name>
    <dbReference type="NCBI Taxonomy" id="97398"/>
    <lineage>
        <taxon>Bacteria</taxon>
        <taxon>Bacillati</taxon>
        <taxon>Actinomycetota</taxon>
        <taxon>Actinomycetes</taxon>
        <taxon>Kitasatosporales</taxon>
        <taxon>Streptomycetaceae</taxon>
        <taxon>Streptomyces</taxon>
    </lineage>
</organism>
<dbReference type="EMBL" id="JBIRRB010000006">
    <property type="protein sequence ID" value="MFI0912492.1"/>
    <property type="molecule type" value="Genomic_DNA"/>
</dbReference>
<name>A0ABW7T7W4_9ACTN</name>
<evidence type="ECO:0000313" key="1">
    <source>
        <dbReference type="EMBL" id="MFI0912492.1"/>
    </source>
</evidence>
<gene>
    <name evidence="1" type="ORF">ACH4TF_18780</name>
</gene>
<accession>A0ABW7T7W4</accession>